<reference evidence="1" key="1">
    <citation type="submission" date="2016-07" db="EMBL/GenBank/DDBJ databases">
        <title>New class B carbapenemase carried by novel plasmid in Pseudomonas putida enviromental strain in eastern Amazonia.</title>
        <authorList>
            <person name="Souza C.O."/>
            <person name="Lima K.V."/>
            <person name="Brasiliense D.M."/>
            <person name="Perez-Chaparro P.J."/>
            <person name="Mamizuka E.M."/>
            <person name="Lima M.O."/>
            <person name="Lima L.N."/>
            <person name="McCulloch J.A."/>
        </authorList>
    </citation>
    <scope>NUCLEOTIDE SEQUENCE [LARGE SCALE GENOMIC DNA]</scope>
    <source>
        <strain evidence="1">IEC33019</strain>
    </source>
</reference>
<name>A0A1B2F6C1_PSEPU</name>
<evidence type="ECO:0000313" key="1">
    <source>
        <dbReference type="EMBL" id="ANY87686.1"/>
    </source>
</evidence>
<sequence>MASDVTTQEFIRFLNATRVQSACPACGRSPSKWGLFADDWEGNDSASDEPVMELLFHRFRKVREDGKPYGISTYAMFCHNCGHVEHIYQPVVAEWLSANPAKRA</sequence>
<gene>
    <name evidence="1" type="ORF">IEC33019_2129</name>
</gene>
<dbReference type="RefSeq" id="WP_099593513.1">
    <property type="nucleotide sequence ID" value="NZ_CP016634.1"/>
</dbReference>
<dbReference type="AlphaFoldDB" id="A0A1B2F6C1"/>
<proteinExistence type="predicted"/>
<organism evidence="1">
    <name type="scientific">Pseudomonas putida</name>
    <name type="common">Arthrobacter siderocapsulatus</name>
    <dbReference type="NCBI Taxonomy" id="303"/>
    <lineage>
        <taxon>Bacteria</taxon>
        <taxon>Pseudomonadati</taxon>
        <taxon>Pseudomonadota</taxon>
        <taxon>Gammaproteobacteria</taxon>
        <taxon>Pseudomonadales</taxon>
        <taxon>Pseudomonadaceae</taxon>
        <taxon>Pseudomonas</taxon>
    </lineage>
</organism>
<accession>A0A1B2F6C1</accession>
<dbReference type="EMBL" id="CP016634">
    <property type="protein sequence ID" value="ANY87686.1"/>
    <property type="molecule type" value="Genomic_DNA"/>
</dbReference>
<protein>
    <submittedName>
        <fullName evidence="1">Uncharacterized protein</fullName>
    </submittedName>
</protein>